<evidence type="ECO:0000256" key="6">
    <source>
        <dbReference type="ARBA" id="ARBA00022692"/>
    </source>
</evidence>
<evidence type="ECO:0000313" key="12">
    <source>
        <dbReference type="EMBL" id="MBD2756166.1"/>
    </source>
</evidence>
<dbReference type="InterPro" id="IPR003538">
    <property type="entry name" value="TonB"/>
</dbReference>
<dbReference type="CDD" id="cd07341">
    <property type="entry name" value="M56_BlaR1_MecR1_like"/>
    <property type="match status" value="1"/>
</dbReference>
<dbReference type="PRINTS" id="PR01374">
    <property type="entry name" value="TONBPROTEIN"/>
</dbReference>
<feature type="transmembrane region" description="Helical" evidence="10">
    <location>
        <begin position="6"/>
        <end position="24"/>
    </location>
</feature>
<proteinExistence type="inferred from homology"/>
<keyword evidence="8 10" id="KW-1133">Transmembrane helix</keyword>
<evidence type="ECO:0000256" key="1">
    <source>
        <dbReference type="ARBA" id="ARBA00004383"/>
    </source>
</evidence>
<evidence type="ECO:0000256" key="7">
    <source>
        <dbReference type="ARBA" id="ARBA00022927"/>
    </source>
</evidence>
<feature type="transmembrane region" description="Helical" evidence="10">
    <location>
        <begin position="36"/>
        <end position="55"/>
    </location>
</feature>
<dbReference type="NCBIfam" id="TIGR01352">
    <property type="entry name" value="tonB_Cterm"/>
    <property type="match status" value="1"/>
</dbReference>
<dbReference type="GO" id="GO:0098797">
    <property type="term" value="C:plasma membrane protein complex"/>
    <property type="evidence" value="ECO:0007669"/>
    <property type="project" value="TreeGrafter"/>
</dbReference>
<protein>
    <submittedName>
        <fullName evidence="12">M56 family metallopeptidase</fullName>
    </submittedName>
</protein>
<dbReference type="GO" id="GO:0030288">
    <property type="term" value="C:outer membrane-bounded periplasmic space"/>
    <property type="evidence" value="ECO:0007669"/>
    <property type="project" value="InterPro"/>
</dbReference>
<evidence type="ECO:0000256" key="8">
    <source>
        <dbReference type="ARBA" id="ARBA00022989"/>
    </source>
</evidence>
<keyword evidence="4" id="KW-1003">Cell membrane</keyword>
<keyword evidence="5" id="KW-0997">Cell inner membrane</keyword>
<dbReference type="Pfam" id="PF03544">
    <property type="entry name" value="TonB_C"/>
    <property type="match status" value="1"/>
</dbReference>
<dbReference type="GO" id="GO:0031992">
    <property type="term" value="F:energy transducer activity"/>
    <property type="evidence" value="ECO:0007669"/>
    <property type="project" value="InterPro"/>
</dbReference>
<feature type="domain" description="TonB C-terminal" evidence="11">
    <location>
        <begin position="318"/>
        <end position="414"/>
    </location>
</feature>
<dbReference type="Gene3D" id="3.30.1150.10">
    <property type="match status" value="1"/>
</dbReference>
<reference evidence="12" key="1">
    <citation type="submission" date="2020-09" db="EMBL/GenBank/DDBJ databases">
        <authorList>
            <person name="Kim M.K."/>
        </authorList>
    </citation>
    <scope>NUCLEOTIDE SEQUENCE</scope>
    <source>
        <strain evidence="12">BT704</strain>
    </source>
</reference>
<sequence length="476" mass="53973">MITLPYLLTASLYLLLFYSCYVVLLRRNTFFGLNRAYLLVSVALSLLFPLVRLSSETVGQLPIGSITLPEFVVGSATERNEWSAMQWVWAVYGIGVIIMIVRLGLHVRAVFQLIRRGTKEKKSIYTLVRLPDDNSPSFSFGHYLVLNRTDAQTEPDALLRHEEAHIRQYHSVDVLVLEVVQLVFWFNPVMWFYKRALQELHEFLADRAVLKTPQPDYPRQLVAYALNVSPAALITPFVSQSTLKQRIVMLQKPASHRWALLSYVSILPLAACLVMCTQSERDQPQGEAERAHLATPNRAVKIEGKVYTAVEEQPKFPGGMAKLGQYLGENLRYPEVAQKAKAEGRVFVRFIVTKEGDITNVEILKGIGYGTEEEAKRVVSQMPRWEPAMQNGEAVNVQYHLPINFQLEDKKESAIPSSANQSAFFSFPTDDASSQKLYKHFVVNGSEVAFNEFQKYDKADIVEASSSDRLIRIQTH</sequence>
<name>A0A927B6L6_9BACT</name>
<evidence type="ECO:0000256" key="2">
    <source>
        <dbReference type="ARBA" id="ARBA00006555"/>
    </source>
</evidence>
<dbReference type="PROSITE" id="PS52015">
    <property type="entry name" value="TONB_CTD"/>
    <property type="match status" value="1"/>
</dbReference>
<gene>
    <name evidence="12" type="ORF">IC230_24930</name>
</gene>
<evidence type="ECO:0000256" key="9">
    <source>
        <dbReference type="ARBA" id="ARBA00023136"/>
    </source>
</evidence>
<evidence type="ECO:0000259" key="11">
    <source>
        <dbReference type="PROSITE" id="PS52015"/>
    </source>
</evidence>
<keyword evidence="13" id="KW-1185">Reference proteome</keyword>
<accession>A0A927B6L6</accession>
<dbReference type="InterPro" id="IPR051045">
    <property type="entry name" value="TonB-dependent_transducer"/>
</dbReference>
<dbReference type="Pfam" id="PF05569">
    <property type="entry name" value="Peptidase_M56"/>
    <property type="match status" value="1"/>
</dbReference>
<dbReference type="InterPro" id="IPR037682">
    <property type="entry name" value="TonB_C"/>
</dbReference>
<evidence type="ECO:0000256" key="3">
    <source>
        <dbReference type="ARBA" id="ARBA00022448"/>
    </source>
</evidence>
<keyword evidence="7" id="KW-0653">Protein transport</keyword>
<dbReference type="InterPro" id="IPR008756">
    <property type="entry name" value="Peptidase_M56"/>
</dbReference>
<dbReference type="SUPFAM" id="SSF74653">
    <property type="entry name" value="TolA/TonB C-terminal domain"/>
    <property type="match status" value="1"/>
</dbReference>
<keyword evidence="6 10" id="KW-0812">Transmembrane</keyword>
<organism evidence="12 13">
    <name type="scientific">Spirosoma validum</name>
    <dbReference type="NCBI Taxonomy" id="2771355"/>
    <lineage>
        <taxon>Bacteria</taxon>
        <taxon>Pseudomonadati</taxon>
        <taxon>Bacteroidota</taxon>
        <taxon>Cytophagia</taxon>
        <taxon>Cytophagales</taxon>
        <taxon>Cytophagaceae</taxon>
        <taxon>Spirosoma</taxon>
    </lineage>
</organism>
<dbReference type="PANTHER" id="PTHR33446">
    <property type="entry name" value="PROTEIN TONB-RELATED"/>
    <property type="match status" value="1"/>
</dbReference>
<dbReference type="PANTHER" id="PTHR33446:SF2">
    <property type="entry name" value="PROTEIN TONB"/>
    <property type="match status" value="1"/>
</dbReference>
<feature type="transmembrane region" description="Helical" evidence="10">
    <location>
        <begin position="87"/>
        <end position="111"/>
    </location>
</feature>
<dbReference type="EMBL" id="JACXAA010000011">
    <property type="protein sequence ID" value="MBD2756166.1"/>
    <property type="molecule type" value="Genomic_DNA"/>
</dbReference>
<dbReference type="RefSeq" id="WP_191041789.1">
    <property type="nucleotide sequence ID" value="NZ_JACXAA010000011.1"/>
</dbReference>
<evidence type="ECO:0000256" key="10">
    <source>
        <dbReference type="SAM" id="Phobius"/>
    </source>
</evidence>
<keyword evidence="9 10" id="KW-0472">Membrane</keyword>
<evidence type="ECO:0000256" key="5">
    <source>
        <dbReference type="ARBA" id="ARBA00022519"/>
    </source>
</evidence>
<dbReference type="GO" id="GO:0055085">
    <property type="term" value="P:transmembrane transport"/>
    <property type="evidence" value="ECO:0007669"/>
    <property type="project" value="InterPro"/>
</dbReference>
<dbReference type="Proteomes" id="UP000653797">
    <property type="component" value="Unassembled WGS sequence"/>
</dbReference>
<dbReference type="GO" id="GO:0015891">
    <property type="term" value="P:siderophore transport"/>
    <property type="evidence" value="ECO:0007669"/>
    <property type="project" value="InterPro"/>
</dbReference>
<evidence type="ECO:0000256" key="4">
    <source>
        <dbReference type="ARBA" id="ARBA00022475"/>
    </source>
</evidence>
<comment type="subcellular location">
    <subcellularLocation>
        <location evidence="1">Cell inner membrane</location>
        <topology evidence="1">Single-pass membrane protein</topology>
        <orientation evidence="1">Periplasmic side</orientation>
    </subcellularLocation>
</comment>
<dbReference type="InterPro" id="IPR006260">
    <property type="entry name" value="TonB/TolA_C"/>
</dbReference>
<dbReference type="GO" id="GO:0015031">
    <property type="term" value="P:protein transport"/>
    <property type="evidence" value="ECO:0007669"/>
    <property type="project" value="UniProtKB-KW"/>
</dbReference>
<comment type="similarity">
    <text evidence="2">Belongs to the TonB family.</text>
</comment>
<dbReference type="AlphaFoldDB" id="A0A927B6L6"/>
<comment type="caution">
    <text evidence="12">The sequence shown here is derived from an EMBL/GenBank/DDBJ whole genome shotgun (WGS) entry which is preliminary data.</text>
</comment>
<keyword evidence="3" id="KW-0813">Transport</keyword>
<evidence type="ECO:0000313" key="13">
    <source>
        <dbReference type="Proteomes" id="UP000653797"/>
    </source>
</evidence>